<dbReference type="EMBL" id="LAZR01003276">
    <property type="protein sequence ID" value="KKN20057.1"/>
    <property type="molecule type" value="Genomic_DNA"/>
</dbReference>
<reference evidence="1" key="1">
    <citation type="journal article" date="2015" name="Nature">
        <title>Complex archaea that bridge the gap between prokaryotes and eukaryotes.</title>
        <authorList>
            <person name="Spang A."/>
            <person name="Saw J.H."/>
            <person name="Jorgensen S.L."/>
            <person name="Zaremba-Niedzwiedzka K."/>
            <person name="Martijn J."/>
            <person name="Lind A.E."/>
            <person name="van Eijk R."/>
            <person name="Schleper C."/>
            <person name="Guy L."/>
            <person name="Ettema T.J."/>
        </authorList>
    </citation>
    <scope>NUCLEOTIDE SEQUENCE</scope>
</reference>
<protein>
    <submittedName>
        <fullName evidence="1">Uncharacterized protein</fullName>
    </submittedName>
</protein>
<organism evidence="1">
    <name type="scientific">marine sediment metagenome</name>
    <dbReference type="NCBI Taxonomy" id="412755"/>
    <lineage>
        <taxon>unclassified sequences</taxon>
        <taxon>metagenomes</taxon>
        <taxon>ecological metagenomes</taxon>
    </lineage>
</organism>
<proteinExistence type="predicted"/>
<accession>A0A0F9P6N0</accession>
<gene>
    <name evidence="1" type="ORF">LCGC14_0939510</name>
</gene>
<evidence type="ECO:0000313" key="1">
    <source>
        <dbReference type="EMBL" id="KKN20057.1"/>
    </source>
</evidence>
<name>A0A0F9P6N0_9ZZZZ</name>
<dbReference type="AlphaFoldDB" id="A0A0F9P6N0"/>
<sequence>MGSGMRLRKYGVQATIDFEVFEVDGVDLRVDWTPAQADCEIMKDGGASTLCDNTATDEGSTYSIVLTATEMQFARGVLKIVDAATKVFLDTVVHIETYGNASAQHAFDLDTATQDVNATQISGDTTAADKLEAMLDGMTTGVVETSGSNSSTQVQTDLAEATNDHYDVMTILFTSGAEAGQSRLITGYAGSSGTVSWNAALTGTPADGSKFIILAAGTTADAVWDEILTGSSHNISTSAGKRLRQIEEAFVHASGVIATVTNGHTFTLDAGAVATADYYVGDRLQLVEGTGAGQSRIIVAYTFGKVVTLDSDFTTNPDTSTLYEVNAADVHVSLSDADQAQGFVATYTNTTTITLDTAAVGITDYYLGSLIVFTHGTGAGQVREITGYTSGRVVTMSPALATALDTTTVWHVQAAISAAVIVDEWELQSQADPTGFHVNIKEVNGTAQTANDNSADINAILTDTGTDGVVLKAAGLNADAVDEILDEEVDNDGTAITLRGAIKLILSILTAKSSGGGSATLVFRDVNDSKNRLSCTVDANGNRTAVGTRDAS</sequence>
<comment type="caution">
    <text evidence="1">The sequence shown here is derived from an EMBL/GenBank/DDBJ whole genome shotgun (WGS) entry which is preliminary data.</text>
</comment>